<protein>
    <recommendedName>
        <fullName evidence="2">GTPase Era, mitochondrial</fullName>
    </recommendedName>
    <alternativeName>
        <fullName evidence="3">ERA-like protein 1</fullName>
    </alternativeName>
</protein>
<evidence type="ECO:0000259" key="4">
    <source>
        <dbReference type="Pfam" id="PF01926"/>
    </source>
</evidence>
<dbReference type="GO" id="GO:0019843">
    <property type="term" value="F:rRNA binding"/>
    <property type="evidence" value="ECO:0007669"/>
    <property type="project" value="TreeGrafter"/>
</dbReference>
<dbReference type="Pfam" id="PF01926">
    <property type="entry name" value="MMR_HSR1"/>
    <property type="match status" value="1"/>
</dbReference>
<dbReference type="NCBIfam" id="TIGR00231">
    <property type="entry name" value="small_GTP"/>
    <property type="match status" value="1"/>
</dbReference>
<organism evidence="5">
    <name type="scientific">Triatoma infestans</name>
    <name type="common">Assassin bug</name>
    <dbReference type="NCBI Taxonomy" id="30076"/>
    <lineage>
        <taxon>Eukaryota</taxon>
        <taxon>Metazoa</taxon>
        <taxon>Ecdysozoa</taxon>
        <taxon>Arthropoda</taxon>
        <taxon>Hexapoda</taxon>
        <taxon>Insecta</taxon>
        <taxon>Pterygota</taxon>
        <taxon>Neoptera</taxon>
        <taxon>Paraneoptera</taxon>
        <taxon>Hemiptera</taxon>
        <taxon>Heteroptera</taxon>
        <taxon>Panheteroptera</taxon>
        <taxon>Cimicomorpha</taxon>
        <taxon>Reduviidae</taxon>
        <taxon>Triatominae</taxon>
        <taxon>Triatoma</taxon>
    </lineage>
</organism>
<dbReference type="InterPro" id="IPR006073">
    <property type="entry name" value="GTP-bd"/>
</dbReference>
<proteinExistence type="inferred from homology"/>
<name>A0A161MJ10_TRIIF</name>
<evidence type="ECO:0000256" key="2">
    <source>
        <dbReference type="ARBA" id="ARBA00019149"/>
    </source>
</evidence>
<dbReference type="InterPro" id="IPR005662">
    <property type="entry name" value="GTPase_Era-like"/>
</dbReference>
<sequence>MVFTRTKLSDALTNFTNDVSIRESEKRLLKIAIIGAPNSGKSTLINQIVKRKVFPISKKVHTTRFRARAIYNEDNVQLVFLDTPGLVTISESEKYKLHPEFVSGGEDAIVEGDVIGVVHDLSNHYTQKQLDSKVLRL</sequence>
<dbReference type="EMBL" id="GEMB01005735">
    <property type="protein sequence ID" value="JAR97587.1"/>
    <property type="molecule type" value="Transcribed_RNA"/>
</dbReference>
<evidence type="ECO:0000256" key="1">
    <source>
        <dbReference type="ARBA" id="ARBA00007921"/>
    </source>
</evidence>
<dbReference type="PANTHER" id="PTHR42698:SF1">
    <property type="entry name" value="GTPASE ERA, MITOCHONDRIAL"/>
    <property type="match status" value="1"/>
</dbReference>
<feature type="non-terminal residue" evidence="5">
    <location>
        <position position="137"/>
    </location>
</feature>
<dbReference type="PRINTS" id="PR00326">
    <property type="entry name" value="GTP1OBG"/>
</dbReference>
<accession>A0A161MJ10</accession>
<evidence type="ECO:0000313" key="5">
    <source>
        <dbReference type="EMBL" id="JAR97587.1"/>
    </source>
</evidence>
<feature type="domain" description="G" evidence="4">
    <location>
        <begin position="30"/>
        <end position="129"/>
    </location>
</feature>
<dbReference type="GO" id="GO:0043024">
    <property type="term" value="F:ribosomal small subunit binding"/>
    <property type="evidence" value="ECO:0007669"/>
    <property type="project" value="TreeGrafter"/>
</dbReference>
<dbReference type="InterPro" id="IPR005225">
    <property type="entry name" value="Small_GTP-bd"/>
</dbReference>
<dbReference type="GO" id="GO:0005759">
    <property type="term" value="C:mitochondrial matrix"/>
    <property type="evidence" value="ECO:0007669"/>
    <property type="project" value="TreeGrafter"/>
</dbReference>
<comment type="similarity">
    <text evidence="1">Belongs to the TRAFAC class TrmE-Era-EngA-EngB-Septin-like GTPase superfamily. Era GTPase family.</text>
</comment>
<dbReference type="Gene3D" id="3.40.50.300">
    <property type="entry name" value="P-loop containing nucleotide triphosphate hydrolases"/>
    <property type="match status" value="1"/>
</dbReference>
<reference evidence="5" key="1">
    <citation type="submission" date="2016-04" db="EMBL/GenBank/DDBJ databases">
        <authorList>
            <person name="Calderon-Fernandez G.M.Sr."/>
        </authorList>
    </citation>
    <scope>NUCLEOTIDE SEQUENCE</scope>
    <source>
        <strain evidence="5">Int1</strain>
        <tissue evidence="5">Integument</tissue>
    </source>
</reference>
<reference evidence="5" key="2">
    <citation type="journal article" date="2017" name="J. Med. Entomol.">
        <title>Transcriptome Analysis of the Triatoma infestans (Hemiptera: Reduviidae) Integument.</title>
        <authorList>
            <person name="Calderon-Fernandez G.M."/>
            <person name="Moriconi D.E."/>
            <person name="Dulbecco A.B."/>
            <person name="Juarez M.P."/>
        </authorList>
    </citation>
    <scope>NUCLEOTIDE SEQUENCE</scope>
    <source>
        <strain evidence="5">Int1</strain>
        <tissue evidence="5">Integument</tissue>
    </source>
</reference>
<evidence type="ECO:0000256" key="3">
    <source>
        <dbReference type="ARBA" id="ARBA00030975"/>
    </source>
</evidence>
<dbReference type="PANTHER" id="PTHR42698">
    <property type="entry name" value="GTPASE ERA"/>
    <property type="match status" value="1"/>
</dbReference>
<dbReference type="AlphaFoldDB" id="A0A161MJ10"/>
<dbReference type="SUPFAM" id="SSF52540">
    <property type="entry name" value="P-loop containing nucleoside triphosphate hydrolases"/>
    <property type="match status" value="1"/>
</dbReference>
<dbReference type="GO" id="GO:0005525">
    <property type="term" value="F:GTP binding"/>
    <property type="evidence" value="ECO:0007669"/>
    <property type="project" value="InterPro"/>
</dbReference>
<dbReference type="GO" id="GO:0000028">
    <property type="term" value="P:ribosomal small subunit assembly"/>
    <property type="evidence" value="ECO:0007669"/>
    <property type="project" value="TreeGrafter"/>
</dbReference>
<dbReference type="InterPro" id="IPR027417">
    <property type="entry name" value="P-loop_NTPase"/>
</dbReference>